<evidence type="ECO:0000256" key="2">
    <source>
        <dbReference type="ARBA" id="ARBA00011738"/>
    </source>
</evidence>
<comment type="pathway">
    <text evidence="8 9">Amino-acid degradation; L-tryptophan degradation via kynurenine pathway; L-kynurenine from L-tryptophan: step 2/2.</text>
</comment>
<dbReference type="PANTHER" id="PTHR31118:SF32">
    <property type="entry name" value="KYNURENINE FORMAMIDASE"/>
    <property type="match status" value="1"/>
</dbReference>
<dbReference type="FunFam" id="3.50.30.50:FF:000001">
    <property type="entry name" value="Kynurenine formamidase"/>
    <property type="match status" value="1"/>
</dbReference>
<feature type="binding site" evidence="9">
    <location>
        <position position="53"/>
    </location>
    <ligand>
        <name>Zn(2+)</name>
        <dbReference type="ChEBI" id="CHEBI:29105"/>
        <label>1</label>
    </ligand>
</feature>
<reference evidence="10 11" key="1">
    <citation type="submission" date="2020-11" db="EMBL/GenBank/DDBJ databases">
        <title>Genome seq and assembly of Sphingosinicella sp.</title>
        <authorList>
            <person name="Chhetri G."/>
        </authorList>
    </citation>
    <scope>NUCLEOTIDE SEQUENCE [LARGE SCALE GENOMIC DNA]</scope>
    <source>
        <strain evidence="10 11">UDD2</strain>
    </source>
</reference>
<comment type="catalytic activity">
    <reaction evidence="7 9">
        <text>N-formyl-L-kynurenine + H2O = L-kynurenine + formate + H(+)</text>
        <dbReference type="Rhea" id="RHEA:13009"/>
        <dbReference type="ChEBI" id="CHEBI:15377"/>
        <dbReference type="ChEBI" id="CHEBI:15378"/>
        <dbReference type="ChEBI" id="CHEBI:15740"/>
        <dbReference type="ChEBI" id="CHEBI:57959"/>
        <dbReference type="ChEBI" id="CHEBI:58629"/>
        <dbReference type="EC" id="3.5.1.9"/>
    </reaction>
</comment>
<dbReference type="GO" id="GO:0008270">
    <property type="term" value="F:zinc ion binding"/>
    <property type="evidence" value="ECO:0007669"/>
    <property type="project" value="UniProtKB-UniRule"/>
</dbReference>
<gene>
    <name evidence="9 10" type="primary">kynB</name>
    <name evidence="10" type="ORF">IC614_08165</name>
</gene>
<comment type="cofactor">
    <cofactor evidence="9">
        <name>Zn(2+)</name>
        <dbReference type="ChEBI" id="CHEBI:29105"/>
    </cofactor>
    <text evidence="9">Binds 2 zinc ions per subunit.</text>
</comment>
<feature type="binding site" evidence="9">
    <location>
        <position position="19"/>
    </location>
    <ligand>
        <name>substrate</name>
    </ligand>
</feature>
<keyword evidence="3 9" id="KW-0479">Metal-binding</keyword>
<dbReference type="InterPro" id="IPR007325">
    <property type="entry name" value="KFase/CYL"/>
</dbReference>
<dbReference type="Proteomes" id="UP000594873">
    <property type="component" value="Chromosome"/>
</dbReference>
<dbReference type="AlphaFoldDB" id="A0A7T2GLX8"/>
<organism evidence="10 11">
    <name type="scientific">Allosphingosinicella flava</name>
    <dbReference type="NCBI Taxonomy" id="2771430"/>
    <lineage>
        <taxon>Bacteria</taxon>
        <taxon>Pseudomonadati</taxon>
        <taxon>Pseudomonadota</taxon>
        <taxon>Alphaproteobacteria</taxon>
        <taxon>Sphingomonadales</taxon>
        <taxon>Sphingomonadaceae</taxon>
        <taxon>Allosphingosinicella</taxon>
    </lineage>
</organism>
<feature type="binding site" evidence="9">
    <location>
        <position position="55"/>
    </location>
    <ligand>
        <name>Zn(2+)</name>
        <dbReference type="ChEBI" id="CHEBI:29105"/>
        <label>1</label>
    </ligand>
</feature>
<evidence type="ECO:0000256" key="8">
    <source>
        <dbReference type="ARBA" id="ARBA00060547"/>
    </source>
</evidence>
<dbReference type="UniPathway" id="UPA00333">
    <property type="reaction ID" value="UER00454"/>
</dbReference>
<keyword evidence="4 9" id="KW-0378">Hydrolase</keyword>
<evidence type="ECO:0000256" key="7">
    <source>
        <dbReference type="ARBA" id="ARBA00048496"/>
    </source>
</evidence>
<dbReference type="GO" id="GO:0004061">
    <property type="term" value="F:arylformamidase activity"/>
    <property type="evidence" value="ECO:0007669"/>
    <property type="project" value="UniProtKB-UniRule"/>
</dbReference>
<proteinExistence type="inferred from homology"/>
<feature type="binding site" evidence="9">
    <location>
        <position position="49"/>
    </location>
    <ligand>
        <name>Zn(2+)</name>
        <dbReference type="ChEBI" id="CHEBI:29105"/>
        <label>1</label>
    </ligand>
</feature>
<dbReference type="GO" id="GO:0004328">
    <property type="term" value="F:formamidase activity"/>
    <property type="evidence" value="ECO:0007669"/>
    <property type="project" value="InterPro"/>
</dbReference>
<dbReference type="PANTHER" id="PTHR31118">
    <property type="entry name" value="CYCLASE-LIKE PROTEIN 2"/>
    <property type="match status" value="1"/>
</dbReference>
<evidence type="ECO:0000313" key="11">
    <source>
        <dbReference type="Proteomes" id="UP000594873"/>
    </source>
</evidence>
<dbReference type="GO" id="GO:0019441">
    <property type="term" value="P:L-tryptophan catabolic process to kynurenine"/>
    <property type="evidence" value="ECO:0007669"/>
    <property type="project" value="UniProtKB-UniRule"/>
</dbReference>
<dbReference type="InterPro" id="IPR037175">
    <property type="entry name" value="KFase_sf"/>
</dbReference>
<keyword evidence="11" id="KW-1185">Reference proteome</keyword>
<dbReference type="Gene3D" id="3.50.30.50">
    <property type="entry name" value="Putative cyclase"/>
    <property type="match status" value="1"/>
</dbReference>
<keyword evidence="6 9" id="KW-0823">Tryptophan catabolism</keyword>
<evidence type="ECO:0000256" key="1">
    <source>
        <dbReference type="ARBA" id="ARBA00002204"/>
    </source>
</evidence>
<feature type="binding site" evidence="9">
    <location>
        <position position="173"/>
    </location>
    <ligand>
        <name>Zn(2+)</name>
        <dbReference type="ChEBI" id="CHEBI:29105"/>
        <label>2</label>
    </ligand>
</feature>
<feature type="binding site" evidence="9">
    <location>
        <position position="161"/>
    </location>
    <ligand>
        <name>Zn(2+)</name>
        <dbReference type="ChEBI" id="CHEBI:29105"/>
        <label>2</label>
    </ligand>
</feature>
<evidence type="ECO:0000313" key="10">
    <source>
        <dbReference type="EMBL" id="QPQ56299.1"/>
    </source>
</evidence>
<accession>A0A7T2GLX8</accession>
<feature type="binding site" evidence="9">
    <location>
        <position position="173"/>
    </location>
    <ligand>
        <name>Zn(2+)</name>
        <dbReference type="ChEBI" id="CHEBI:29105"/>
        <label>1</label>
    </ligand>
</feature>
<keyword evidence="5 9" id="KW-0862">Zinc</keyword>
<sequence>MDRPIIDISQPLRPSLPVWPGDTPFTEERTWAYGPDCPVNVSALRLSTHSGTHADAPLHYDPAGAPIGAVDLDTYVGPARVIDLRGKGPLATPDMIAPHLDASVRRVLIRSWDLFPHDRWEEAFMAIAPDAIDLLAGRGVVLIGTDAPSIDPQDSKTMGAHLRVKAAGMHILEGLVLDDVEAGDYELIALPLKLANLDSSPVRAVLRRLPE</sequence>
<dbReference type="Pfam" id="PF04199">
    <property type="entry name" value="Cyclase"/>
    <property type="match status" value="1"/>
</dbReference>
<dbReference type="EMBL" id="CP065592">
    <property type="protein sequence ID" value="QPQ56299.1"/>
    <property type="molecule type" value="Genomic_DNA"/>
</dbReference>
<evidence type="ECO:0000256" key="5">
    <source>
        <dbReference type="ARBA" id="ARBA00022833"/>
    </source>
</evidence>
<comment type="similarity">
    <text evidence="9">Belongs to the Cyclase 1 superfamily. KynB family.</text>
</comment>
<dbReference type="InterPro" id="IPR017484">
    <property type="entry name" value="Kynurenine_formamidase_bac"/>
</dbReference>
<protein>
    <recommendedName>
        <fullName evidence="9">Kynurenine formamidase</fullName>
        <shortName evidence="9">KFA</shortName>
        <shortName evidence="9">KFase</shortName>
        <ecNumber evidence="9">3.5.1.9</ecNumber>
    </recommendedName>
    <alternativeName>
        <fullName evidence="9">Arylformamidase</fullName>
    </alternativeName>
    <alternativeName>
        <fullName evidence="9">N-formylkynurenine formamidase</fullName>
        <shortName evidence="9">FKF</shortName>
    </alternativeName>
</protein>
<evidence type="ECO:0000256" key="3">
    <source>
        <dbReference type="ARBA" id="ARBA00022723"/>
    </source>
</evidence>
<evidence type="ECO:0000256" key="4">
    <source>
        <dbReference type="ARBA" id="ARBA00022801"/>
    </source>
</evidence>
<evidence type="ECO:0000256" key="6">
    <source>
        <dbReference type="ARBA" id="ARBA00023079"/>
    </source>
</evidence>
<dbReference type="NCBIfam" id="TIGR03035">
    <property type="entry name" value="trp_arylform"/>
    <property type="match status" value="1"/>
</dbReference>
<name>A0A7T2GLX8_9SPHN</name>
<comment type="function">
    <text evidence="1 9">Catalyzes the hydrolysis of N-formyl-L-kynurenine to L-kynurenine, the second step in the kynurenine pathway of tryptophan degradation.</text>
</comment>
<dbReference type="KEGG" id="sflv:IC614_08165"/>
<feature type="binding site" evidence="9">
    <location>
        <position position="55"/>
    </location>
    <ligand>
        <name>Zn(2+)</name>
        <dbReference type="ChEBI" id="CHEBI:29105"/>
        <label>2</label>
    </ligand>
</feature>
<feature type="active site" description="Proton donor/acceptor" evidence="9">
    <location>
        <position position="59"/>
    </location>
</feature>
<comment type="subunit">
    <text evidence="2 9">Homodimer.</text>
</comment>
<evidence type="ECO:0000256" key="9">
    <source>
        <dbReference type="HAMAP-Rule" id="MF_01969"/>
    </source>
</evidence>
<dbReference type="SUPFAM" id="SSF102198">
    <property type="entry name" value="Putative cyclase"/>
    <property type="match status" value="1"/>
</dbReference>
<dbReference type="EC" id="3.5.1.9" evidence="9"/>
<dbReference type="HAMAP" id="MF_01969">
    <property type="entry name" value="KynB"/>
    <property type="match status" value="1"/>
</dbReference>